<dbReference type="RefSeq" id="WP_153249788.1">
    <property type="nucleotide sequence ID" value="NZ_CP044205.1"/>
</dbReference>
<dbReference type="Pfam" id="PF13372">
    <property type="entry name" value="Alginate_exp"/>
    <property type="match status" value="1"/>
</dbReference>
<feature type="signal peptide" evidence="2">
    <location>
        <begin position="1"/>
        <end position="31"/>
    </location>
</feature>
<dbReference type="OrthoDB" id="9789168at2"/>
<dbReference type="EMBL" id="CP044205">
    <property type="protein sequence ID" value="QFY43812.1"/>
    <property type="molecule type" value="Genomic_DNA"/>
</dbReference>
<gene>
    <name evidence="4" type="ORF">F6R98_15225</name>
</gene>
<dbReference type="InterPro" id="IPR025388">
    <property type="entry name" value="Alginate_export_dom"/>
</dbReference>
<keyword evidence="5" id="KW-1185">Reference proteome</keyword>
<keyword evidence="2" id="KW-0732">Signal</keyword>
<proteinExistence type="predicted"/>
<evidence type="ECO:0000256" key="1">
    <source>
        <dbReference type="SAM" id="MobiDB-lite"/>
    </source>
</evidence>
<feature type="region of interest" description="Disordered" evidence="1">
    <location>
        <begin position="36"/>
        <end position="93"/>
    </location>
</feature>
<accession>A0A5Q0BL06</accession>
<evidence type="ECO:0000313" key="5">
    <source>
        <dbReference type="Proteomes" id="UP000325755"/>
    </source>
</evidence>
<feature type="domain" description="Alginate export" evidence="3">
    <location>
        <begin position="134"/>
        <end position="587"/>
    </location>
</feature>
<protein>
    <recommendedName>
        <fullName evidence="3">Alginate export domain-containing protein</fullName>
    </recommendedName>
</protein>
<evidence type="ECO:0000313" key="4">
    <source>
        <dbReference type="EMBL" id="QFY43812.1"/>
    </source>
</evidence>
<dbReference type="AlphaFoldDB" id="A0A5Q0BL06"/>
<reference evidence="4 5" key="1">
    <citation type="submission" date="2019-09" db="EMBL/GenBank/DDBJ databases">
        <title>Ecophysiology of the spiral-shaped methanotroph Methylospira mobilis as revealed by the complete genome sequence.</title>
        <authorList>
            <person name="Oshkin I.Y."/>
            <person name="Dedysh S.N."/>
            <person name="Miroshnikov K."/>
            <person name="Danilova O.V."/>
            <person name="Hakobyan A."/>
            <person name="Liesack W."/>
        </authorList>
    </citation>
    <scope>NUCLEOTIDE SEQUENCE [LARGE SCALE GENOMIC DNA]</scope>
    <source>
        <strain evidence="4 5">Shm1</strain>
    </source>
</reference>
<evidence type="ECO:0000259" key="3">
    <source>
        <dbReference type="Pfam" id="PF13372"/>
    </source>
</evidence>
<dbReference type="Proteomes" id="UP000325755">
    <property type="component" value="Chromosome"/>
</dbReference>
<dbReference type="InParanoid" id="A0A5Q0BL06"/>
<sequence length="634" mass="70236">MRFKTKPLGFAITAGTALMTAQFALTSPVWATTPPSDIDATLTPAPVSEPAKAAPPATAKREAVPAEYAGQGISTAKAPKDDPKGSIAPEYFNNRPRQNLGAVESQRKDELSGKANWENKENFRLHDLFQLPEWISLSIEDRIRYEAYATPWRGGAPTKQSFVGQDALVNQLVVWNEFRFNDQWRAGYEFWDARSLVNGPYQQGYTKTGATVIQPYVDSLNSSTVNTGQFAQIYAAYIHRGLFDAVDSETKAGQMTMSVGSNRLIGRAAYRNTQQQYVGVQQRFREAKGDWELLAFANVPEILYPGSPTPQNYSSTYSTQQAMTDNVIWNRPQTNAYFTGAMFTQNKLFDGSKGELYLYYLNEGPENILNRRLFTPGFRIYKASKKGEFNYELETIGQTGTAVVKSSTANFQANLYNPTALTSASNASTSSSGYLPSQNVGGVFQHIHAGYTFDTNFDPRLTLQWDYGTSHFDTLYGPTVFEYGPTGIGGFFANRTNINSPGWKFEFIPHRDVTVYVNQRWWWLADAYSTSGWAGTNIFNSTSGKNYQGSYVGQTIELNARWDAHENVSFQAGWQVLMKGDLAISGTGAVGVGSVQTTTGGYSTSGLSGGWTNGAIQHNGSNVNLWYTQMQVRF</sequence>
<feature type="chain" id="PRO_5024822310" description="Alginate export domain-containing protein" evidence="2">
    <location>
        <begin position="32"/>
        <end position="634"/>
    </location>
</feature>
<dbReference type="KEGG" id="mmob:F6R98_15225"/>
<evidence type="ECO:0000256" key="2">
    <source>
        <dbReference type="SAM" id="SignalP"/>
    </source>
</evidence>
<organism evidence="4 5">
    <name type="scientific">Candidatus Methylospira mobilis</name>
    <dbReference type="NCBI Taxonomy" id="1808979"/>
    <lineage>
        <taxon>Bacteria</taxon>
        <taxon>Pseudomonadati</taxon>
        <taxon>Pseudomonadota</taxon>
        <taxon>Gammaproteobacteria</taxon>
        <taxon>Methylococcales</taxon>
        <taxon>Methylococcaceae</taxon>
        <taxon>Candidatus Methylospira</taxon>
    </lineage>
</organism>
<name>A0A5Q0BL06_9GAMM</name>